<dbReference type="GO" id="GO:0071277">
    <property type="term" value="P:cellular response to calcium ion"/>
    <property type="evidence" value="ECO:0007669"/>
    <property type="project" value="TreeGrafter"/>
</dbReference>
<dbReference type="PANTHER" id="PTHR10857:SF106">
    <property type="entry name" value="C2 DOMAIN-CONTAINING PROTEIN"/>
    <property type="match status" value="1"/>
</dbReference>
<organism evidence="1">
    <name type="scientific">Compsopogon caeruleus</name>
    <dbReference type="NCBI Taxonomy" id="31354"/>
    <lineage>
        <taxon>Eukaryota</taxon>
        <taxon>Rhodophyta</taxon>
        <taxon>Compsopogonophyceae</taxon>
        <taxon>Compsopogonales</taxon>
        <taxon>Compsopogonaceae</taxon>
        <taxon>Compsopogon</taxon>
    </lineage>
</organism>
<gene>
    <name evidence="1" type="ORF">CCAE0312_LOCUS8304</name>
</gene>
<dbReference type="AlphaFoldDB" id="A0A7S1XGK2"/>
<sequence length="400" mass="44546">MITLHQRAIQCPQILGELAIEAPAIPTTSSPRDSIDSDEVVSDAIRTVGVRASGRRFVELSIAASGLQIHAGWEVWAHMELCKADGERIPIGRTETLANDPSPNFVTSFAVLSDSFRTMQQDVVLTVMRRLRRRGLQRQQKELVVGSSQFKLRDLLFSKHGLLDLPLISSTGELSGLVVISAEEFRSREAAPDMVSIHFEVDTPAHLPSTTGYFFVVSRELKSSPGHWNRVYRSSLVVPSGMGATCGSTEPTTVSCGSLFANDEARKMLIEFYRVSHPDDVPELCGSTETSVQALVNCLQQNMDLHMVCDEDGYLARGQLKIQPGTVLSNHRGRRNVIHLRTSGIRWFESDDARKQGRIRDSRVDRDSWGRQRTTDVEVEVGAMRLSKRWVGSFIRTSIL</sequence>
<dbReference type="GO" id="GO:0005544">
    <property type="term" value="F:calcium-dependent phospholipid binding"/>
    <property type="evidence" value="ECO:0007669"/>
    <property type="project" value="InterPro"/>
</dbReference>
<reference evidence="1" key="1">
    <citation type="submission" date="2021-01" db="EMBL/GenBank/DDBJ databases">
        <authorList>
            <person name="Corre E."/>
            <person name="Pelletier E."/>
            <person name="Niang G."/>
            <person name="Scheremetjew M."/>
            <person name="Finn R."/>
            <person name="Kale V."/>
            <person name="Holt S."/>
            <person name="Cochrane G."/>
            <person name="Meng A."/>
            <person name="Brown T."/>
            <person name="Cohen L."/>
        </authorList>
    </citation>
    <scope>NUCLEOTIDE SEQUENCE</scope>
    <source>
        <strain evidence="1">SAG 36.94</strain>
    </source>
</reference>
<evidence type="ECO:0008006" key="2">
    <source>
        <dbReference type="Google" id="ProtNLM"/>
    </source>
</evidence>
<accession>A0A7S1XGK2</accession>
<dbReference type="GO" id="GO:0005886">
    <property type="term" value="C:plasma membrane"/>
    <property type="evidence" value="ECO:0007669"/>
    <property type="project" value="TreeGrafter"/>
</dbReference>
<dbReference type="InterPro" id="IPR045052">
    <property type="entry name" value="Copine"/>
</dbReference>
<protein>
    <recommendedName>
        <fullName evidence="2">C2 domain-containing protein</fullName>
    </recommendedName>
</protein>
<proteinExistence type="predicted"/>
<dbReference type="EMBL" id="HBGH01014911">
    <property type="protein sequence ID" value="CAD9236211.1"/>
    <property type="molecule type" value="Transcribed_RNA"/>
</dbReference>
<evidence type="ECO:0000313" key="1">
    <source>
        <dbReference type="EMBL" id="CAD9236211.1"/>
    </source>
</evidence>
<dbReference type="PANTHER" id="PTHR10857">
    <property type="entry name" value="COPINE"/>
    <property type="match status" value="1"/>
</dbReference>
<name>A0A7S1XGK2_9RHOD</name>